<dbReference type="Pfam" id="PF01292">
    <property type="entry name" value="Ni_hydr_CYTB"/>
    <property type="match status" value="1"/>
</dbReference>
<proteinExistence type="predicted"/>
<keyword evidence="4 6" id="KW-1133">Transmembrane helix</keyword>
<dbReference type="EMBL" id="JBHRTF010000003">
    <property type="protein sequence ID" value="MFC3115338.1"/>
    <property type="molecule type" value="Genomic_DNA"/>
</dbReference>
<dbReference type="SUPFAM" id="SSF81342">
    <property type="entry name" value="Transmembrane di-heme cytochromes"/>
    <property type="match status" value="1"/>
</dbReference>
<organism evidence="8 9">
    <name type="scientific">Cellvibrio fontiphilus</name>
    <dbReference type="NCBI Taxonomy" id="1815559"/>
    <lineage>
        <taxon>Bacteria</taxon>
        <taxon>Pseudomonadati</taxon>
        <taxon>Pseudomonadota</taxon>
        <taxon>Gammaproteobacteria</taxon>
        <taxon>Cellvibrionales</taxon>
        <taxon>Cellvibrionaceae</taxon>
        <taxon>Cellvibrio</taxon>
    </lineage>
</organism>
<sequence length="254" mass="28560">MSDQFIEPNELLQAQVQPHSRDDVQDSQLHVWDVPTRVFHWLLVASFIAAYVSNWLGVSYFTYHLWSGYFVVILVGFRILWGVFGTHHARFANFVRHPVESLRYAKALLTNKVKSYPGHNPLGALMVLLLLLVMLVQAVTGLFANDEIFNAGPLYGYVSHDFSLALTGLHKELFYWILAAVAVHVSAVLFYVFVKRENLVKAMVTGKKPRRGFENARSIKSSRVWLALFLIVLVSGALAGIIVAAPEAVLDMGY</sequence>
<evidence type="ECO:0000256" key="3">
    <source>
        <dbReference type="ARBA" id="ARBA00022692"/>
    </source>
</evidence>
<dbReference type="InterPro" id="IPR011577">
    <property type="entry name" value="Cyt_b561_bac/Ni-Hgenase"/>
</dbReference>
<evidence type="ECO:0000256" key="4">
    <source>
        <dbReference type="ARBA" id="ARBA00022989"/>
    </source>
</evidence>
<gene>
    <name evidence="8" type="ORF">ACFODX_07195</name>
</gene>
<evidence type="ECO:0000313" key="8">
    <source>
        <dbReference type="EMBL" id="MFC3115338.1"/>
    </source>
</evidence>
<reference evidence="9" key="1">
    <citation type="journal article" date="2019" name="Int. J. Syst. Evol. Microbiol.">
        <title>The Global Catalogue of Microorganisms (GCM) 10K type strain sequencing project: providing services to taxonomists for standard genome sequencing and annotation.</title>
        <authorList>
            <consortium name="The Broad Institute Genomics Platform"/>
            <consortium name="The Broad Institute Genome Sequencing Center for Infectious Disease"/>
            <person name="Wu L."/>
            <person name="Ma J."/>
        </authorList>
    </citation>
    <scope>NUCLEOTIDE SEQUENCE [LARGE SCALE GENOMIC DNA]</scope>
    <source>
        <strain evidence="9">KCTC 52237</strain>
    </source>
</reference>
<dbReference type="PANTHER" id="PTHR30485:SF2">
    <property type="entry name" value="BLL0597 PROTEIN"/>
    <property type="match status" value="1"/>
</dbReference>
<evidence type="ECO:0000256" key="6">
    <source>
        <dbReference type="SAM" id="Phobius"/>
    </source>
</evidence>
<keyword evidence="5 6" id="KW-0472">Membrane</keyword>
<evidence type="ECO:0000313" key="9">
    <source>
        <dbReference type="Proteomes" id="UP001595555"/>
    </source>
</evidence>
<feature type="transmembrane region" description="Helical" evidence="6">
    <location>
        <begin position="173"/>
        <end position="194"/>
    </location>
</feature>
<evidence type="ECO:0000256" key="2">
    <source>
        <dbReference type="ARBA" id="ARBA00022475"/>
    </source>
</evidence>
<feature type="transmembrane region" description="Helical" evidence="6">
    <location>
        <begin position="224"/>
        <end position="245"/>
    </location>
</feature>
<dbReference type="InterPro" id="IPR051542">
    <property type="entry name" value="Hydrogenase_cytochrome"/>
</dbReference>
<dbReference type="Proteomes" id="UP001595555">
    <property type="component" value="Unassembled WGS sequence"/>
</dbReference>
<feature type="transmembrane region" description="Helical" evidence="6">
    <location>
        <begin position="38"/>
        <end position="57"/>
    </location>
</feature>
<name>A0ABV7FFE5_9GAMM</name>
<keyword evidence="9" id="KW-1185">Reference proteome</keyword>
<protein>
    <submittedName>
        <fullName evidence="8">Cytochrome b/b6 domain-containing protein</fullName>
    </submittedName>
</protein>
<dbReference type="InterPro" id="IPR016174">
    <property type="entry name" value="Di-haem_cyt_TM"/>
</dbReference>
<feature type="transmembrane region" description="Helical" evidence="6">
    <location>
        <begin position="63"/>
        <end position="84"/>
    </location>
</feature>
<dbReference type="RefSeq" id="WP_378117542.1">
    <property type="nucleotide sequence ID" value="NZ_JBHRTF010000003.1"/>
</dbReference>
<evidence type="ECO:0000259" key="7">
    <source>
        <dbReference type="Pfam" id="PF01292"/>
    </source>
</evidence>
<evidence type="ECO:0000256" key="5">
    <source>
        <dbReference type="ARBA" id="ARBA00023136"/>
    </source>
</evidence>
<keyword evidence="3 6" id="KW-0812">Transmembrane</keyword>
<accession>A0ABV7FFE5</accession>
<comment type="subcellular location">
    <subcellularLocation>
        <location evidence="1">Cell membrane</location>
        <topology evidence="1">Multi-pass membrane protein</topology>
    </subcellularLocation>
</comment>
<evidence type="ECO:0000256" key="1">
    <source>
        <dbReference type="ARBA" id="ARBA00004651"/>
    </source>
</evidence>
<comment type="caution">
    <text evidence="8">The sequence shown here is derived from an EMBL/GenBank/DDBJ whole genome shotgun (WGS) entry which is preliminary data.</text>
</comment>
<dbReference type="PANTHER" id="PTHR30485">
    <property type="entry name" value="NI/FE-HYDROGENASE 1 B-TYPE CYTOCHROME SUBUNIT"/>
    <property type="match status" value="1"/>
</dbReference>
<feature type="domain" description="Cytochrome b561 bacterial/Ni-hydrogenase" evidence="7">
    <location>
        <begin position="31"/>
        <end position="206"/>
    </location>
</feature>
<keyword evidence="2" id="KW-1003">Cell membrane</keyword>
<dbReference type="Gene3D" id="1.20.950.20">
    <property type="entry name" value="Transmembrane di-heme cytochromes, Chain C"/>
    <property type="match status" value="1"/>
</dbReference>
<feature type="transmembrane region" description="Helical" evidence="6">
    <location>
        <begin position="122"/>
        <end position="144"/>
    </location>
</feature>